<reference evidence="3" key="1">
    <citation type="journal article" date="2020" name="Nature">
        <title>Giant virus diversity and host interactions through global metagenomics.</title>
        <authorList>
            <person name="Schulz F."/>
            <person name="Roux S."/>
            <person name="Paez-Espino D."/>
            <person name="Jungbluth S."/>
            <person name="Walsh D.A."/>
            <person name="Denef V.J."/>
            <person name="McMahon K.D."/>
            <person name="Konstantinidis K.T."/>
            <person name="Eloe-Fadrosh E.A."/>
            <person name="Kyrpides N.C."/>
            <person name="Woyke T."/>
        </authorList>
    </citation>
    <scope>NUCLEOTIDE SEQUENCE</scope>
    <source>
        <strain evidence="3">GVMAG-S-1024976-23</strain>
    </source>
</reference>
<dbReference type="GO" id="GO:0006281">
    <property type="term" value="P:DNA repair"/>
    <property type="evidence" value="ECO:0007669"/>
    <property type="project" value="TreeGrafter"/>
</dbReference>
<accession>A0A6C0AH39</accession>
<evidence type="ECO:0000256" key="1">
    <source>
        <dbReference type="ARBA" id="ARBA00022801"/>
    </source>
</evidence>
<dbReference type="GO" id="GO:0043596">
    <property type="term" value="C:nuclear replication fork"/>
    <property type="evidence" value="ECO:0007669"/>
    <property type="project" value="TreeGrafter"/>
</dbReference>
<dbReference type="SUPFAM" id="SSF52540">
    <property type="entry name" value="P-loop containing nucleoside triphosphate hydrolases"/>
    <property type="match status" value="2"/>
</dbReference>
<feature type="domain" description="Helicase ATP-binding" evidence="2">
    <location>
        <begin position="36"/>
        <end position="278"/>
    </location>
</feature>
<protein>
    <recommendedName>
        <fullName evidence="2">Helicase ATP-binding domain-containing protein</fullName>
    </recommendedName>
</protein>
<proteinExistence type="predicted"/>
<sequence>MKKDKIIWAPLSSKNFSKVTDAALEQHAESEHDSEDKIKLLKHQKIVKSYISPDTPFRGVLLYHGLGSGKTCSAISISEGLKHDRKTVVFLPGSLKDNFIHELEKCANKIYIAPRRHWVFKKYNDTTKDELNKIIPKAILEDLGGGWVADSTKSTNYSKLSKKFQKQIKEQIKHKIDEQYSLIHYNGVNKEHLEKMKKDRILDDSLVIVDEAHNIISMMTNYINDPTNMNSHIRGRLLYELFMDAQNARFIFLSGTPVMNHPIEFSVLFNILKGKTSIFKYTISYKDENNISILKDYLKKFPYQEFINFNDYSKDKINIELCNTTYGFKIKDNEILKDKQAPKNCLQWIKKFKNYITSSPTNASIEYSEIDEEILFPTNEDFHKSFIKGVNIINKDLFMRRIAGMVSYYGDMKNKSNAFPKMIYNPIDKLEMTKTQYIQYEKERIKEIIIDANNRKTKSIFEDDGKNTNTYRARSAALCNFVYPSSIDNDEKITKNNKEELLQQLENKFDTYLFSIKDDKNAETACLELSPKYMLIKDRIEKCEGTSVVYSHLKNREGINSMFSILKRFEWKPFNVKYDEKTKKWSLDGYVPYKSYVLYGTKDDKNRELIRKIFNSEFDDLPSDLKNILPFKNNYDGKIIKSFFITASGAEGITLKNARQIHVVEHHWSEIRIDQVIGRVERMNSHVALPVEKRNVTVYKYATIFGKNLLKHIESDKKLKASFETISASDDFKTSDEVIIETANRKKTINEKFLDCLKSASIDCYLHKPISCYEFENNSYHPVFEKHLENSIINKTPEIKLKLITIPEKKWIPKRFHNNEYLLNPKNHKLYDKDSVTLGRPTQIATYDKSKKLFSIFRK</sequence>
<dbReference type="GO" id="GO:0016787">
    <property type="term" value="F:hydrolase activity"/>
    <property type="evidence" value="ECO:0007669"/>
    <property type="project" value="UniProtKB-KW"/>
</dbReference>
<evidence type="ECO:0000313" key="3">
    <source>
        <dbReference type="EMBL" id="QHS78773.1"/>
    </source>
</evidence>
<dbReference type="PANTHER" id="PTHR45766:SF6">
    <property type="entry name" value="SWI_SNF-RELATED MATRIX-ASSOCIATED ACTIN-DEPENDENT REGULATOR OF CHROMATIN SUBFAMILY A-LIKE PROTEIN 1"/>
    <property type="match status" value="1"/>
</dbReference>
<evidence type="ECO:0000259" key="2">
    <source>
        <dbReference type="SMART" id="SM00487"/>
    </source>
</evidence>
<dbReference type="EMBL" id="MN740603">
    <property type="protein sequence ID" value="QHS78773.1"/>
    <property type="molecule type" value="Genomic_DNA"/>
</dbReference>
<dbReference type="SMART" id="SM00487">
    <property type="entry name" value="DEXDc"/>
    <property type="match status" value="1"/>
</dbReference>
<dbReference type="InterPro" id="IPR014001">
    <property type="entry name" value="Helicase_ATP-bd"/>
</dbReference>
<keyword evidence="1" id="KW-0378">Hydrolase</keyword>
<dbReference type="InterPro" id="IPR027417">
    <property type="entry name" value="P-loop_NTPase"/>
</dbReference>
<organism evidence="3">
    <name type="scientific">viral metagenome</name>
    <dbReference type="NCBI Taxonomy" id="1070528"/>
    <lineage>
        <taxon>unclassified sequences</taxon>
        <taxon>metagenomes</taxon>
        <taxon>organismal metagenomes</taxon>
    </lineage>
</organism>
<name>A0A6C0AH39_9ZZZZ</name>
<dbReference type="Gene3D" id="3.40.50.300">
    <property type="entry name" value="P-loop containing nucleotide triphosphate hydrolases"/>
    <property type="match status" value="2"/>
</dbReference>
<dbReference type="GO" id="GO:0031297">
    <property type="term" value="P:replication fork processing"/>
    <property type="evidence" value="ECO:0007669"/>
    <property type="project" value="TreeGrafter"/>
</dbReference>
<dbReference type="AlphaFoldDB" id="A0A6C0AH39"/>
<dbReference type="PANTHER" id="PTHR45766">
    <property type="entry name" value="DNA ANNEALING HELICASE AND ENDONUCLEASE ZRANB3 FAMILY MEMBER"/>
    <property type="match status" value="1"/>
</dbReference>